<name>A0A8A0WGK0_PUYRA</name>
<evidence type="ECO:0000313" key="5">
    <source>
        <dbReference type="EMBL" id="QSQ68615.1"/>
    </source>
</evidence>
<accession>A0A8A0WGK0</accession>
<dbReference type="Pfam" id="PF02458">
    <property type="entry name" value="Transferase"/>
    <property type="match status" value="1"/>
</dbReference>
<dbReference type="InterPro" id="IPR023213">
    <property type="entry name" value="CAT-like_dom_sf"/>
</dbReference>
<dbReference type="GO" id="GO:0016747">
    <property type="term" value="F:acyltransferase activity, transferring groups other than amino-acyl groups"/>
    <property type="evidence" value="ECO:0007669"/>
    <property type="project" value="TreeGrafter"/>
</dbReference>
<dbReference type="InterPro" id="IPR050317">
    <property type="entry name" value="Plant_Fungal_Acyltransferase"/>
</dbReference>
<dbReference type="AlphaFoldDB" id="A0A8A0WGK0"/>
<keyword evidence="2" id="KW-0808">Transferase</keyword>
<evidence type="ECO:0000256" key="3">
    <source>
        <dbReference type="ARBA" id="ARBA00023315"/>
    </source>
</evidence>
<organism evidence="5">
    <name type="scientific">Puya raimondii</name>
    <name type="common">Queen of the Andes</name>
    <dbReference type="NCBI Taxonomy" id="112807"/>
    <lineage>
        <taxon>Eukaryota</taxon>
        <taxon>Viridiplantae</taxon>
        <taxon>Streptophyta</taxon>
        <taxon>Embryophyta</taxon>
        <taxon>Tracheophyta</taxon>
        <taxon>Spermatophyta</taxon>
        <taxon>Magnoliopsida</taxon>
        <taxon>Liliopsida</taxon>
        <taxon>Poales</taxon>
        <taxon>Bromeliaceae</taxon>
        <taxon>Puyoideae</taxon>
        <taxon>Puya</taxon>
    </lineage>
</organism>
<protein>
    <submittedName>
        <fullName evidence="5">Uncharacterized protein</fullName>
    </submittedName>
</protein>
<sequence length="467" mass="51121">MTAAGERKGGRSRVTVVAKSTAVSVKPVRAGKTHPLSAPDHAMGRHTLRLVYYYRPSPALDRERLKDSLSEVLSYYPAMTGRLTWQHQDPQDEDAGAGAGGWVVKCNDAGVRTVDARADATLEEWLRTASDEEEMELAYWEPMGPEPYLWSPYYIQITEFKDKGYGVGVSCTHMHGDPTCVALFLKAWSDAHRRAVLAHHPFFQPTAFHDPPPPPAPADQSNPRYPPPPLLSLKSADTNSPPPSSAFSSATFRFSSASLRRALSDLSVQTPDTPSPFAALASLFWLRIARARVRDDEAEGEAALTLGVDFRKRMSAPLPMGYYGNAVFFSRARADLARGWAHAAAELDRHVAALEEGRDVWAHAQWLRARPRDAPFQMYGPELTCVALDHVPVYAAEFEPRVAPAHAALRIGGAEGEGLIVVAPAPPEAGDAARTVTVTLPSELTAQICRDDHILRYGPTIMFGPKI</sequence>
<evidence type="ECO:0000256" key="1">
    <source>
        <dbReference type="ARBA" id="ARBA00009861"/>
    </source>
</evidence>
<dbReference type="PANTHER" id="PTHR31642">
    <property type="entry name" value="TRICHOTHECENE 3-O-ACETYLTRANSFERASE"/>
    <property type="match status" value="1"/>
</dbReference>
<keyword evidence="3" id="KW-0012">Acyltransferase</keyword>
<dbReference type="Gene3D" id="3.30.559.10">
    <property type="entry name" value="Chloramphenicol acetyltransferase-like domain"/>
    <property type="match status" value="2"/>
</dbReference>
<feature type="region of interest" description="Disordered" evidence="4">
    <location>
        <begin position="206"/>
        <end position="247"/>
    </location>
</feature>
<evidence type="ECO:0000256" key="2">
    <source>
        <dbReference type="ARBA" id="ARBA00022679"/>
    </source>
</evidence>
<dbReference type="EMBL" id="MW125539">
    <property type="protein sequence ID" value="QSQ68615.1"/>
    <property type="molecule type" value="Genomic_DNA"/>
</dbReference>
<reference evidence="5" key="1">
    <citation type="submission" date="2020-10" db="EMBL/GenBank/DDBJ databases">
        <authorList>
            <person name="Yuan Z."/>
            <person name="Wang Y."/>
            <person name="Liu Q."/>
            <person name="Liu L."/>
            <person name="Li X."/>
        </authorList>
    </citation>
    <scope>NUCLEOTIDE SEQUENCE</scope>
</reference>
<dbReference type="PANTHER" id="PTHR31642:SF316">
    <property type="entry name" value="PROTEIN ECERIFERUM 26-LIKE"/>
    <property type="match status" value="1"/>
</dbReference>
<evidence type="ECO:0000256" key="4">
    <source>
        <dbReference type="SAM" id="MobiDB-lite"/>
    </source>
</evidence>
<proteinExistence type="inferred from homology"/>
<comment type="similarity">
    <text evidence="1">Belongs to the plant acyltransferase family.</text>
</comment>